<protein>
    <recommendedName>
        <fullName evidence="1">Glycosyl transferase family 1 domain-containing protein</fullName>
    </recommendedName>
</protein>
<proteinExistence type="predicted"/>
<gene>
    <name evidence="2" type="ORF">MNBD_UNCLBAC01-899</name>
</gene>
<dbReference type="Gene3D" id="3.40.50.2000">
    <property type="entry name" value="Glycogen Phosphorylase B"/>
    <property type="match status" value="1"/>
</dbReference>
<dbReference type="PANTHER" id="PTHR12526:SF634">
    <property type="entry name" value="BLL3361 PROTEIN"/>
    <property type="match status" value="1"/>
</dbReference>
<dbReference type="EMBL" id="UOGJ01000127">
    <property type="protein sequence ID" value="VAX37369.1"/>
    <property type="molecule type" value="Genomic_DNA"/>
</dbReference>
<organism evidence="2">
    <name type="scientific">hydrothermal vent metagenome</name>
    <dbReference type="NCBI Taxonomy" id="652676"/>
    <lineage>
        <taxon>unclassified sequences</taxon>
        <taxon>metagenomes</taxon>
        <taxon>ecological metagenomes</taxon>
    </lineage>
</organism>
<reference evidence="2" key="1">
    <citation type="submission" date="2018-06" db="EMBL/GenBank/DDBJ databases">
        <authorList>
            <person name="Zhirakovskaya E."/>
        </authorList>
    </citation>
    <scope>NUCLEOTIDE SEQUENCE</scope>
</reference>
<sequence>MKNESKKNNFIIGNCGDLKREEDQASLIKAVRKLIAKEINAELIFIGDGPLRENLIHLAQKFNIAKHIHFKHNKMTATELFEQCHVLVFSGFKVTNLELLKNAIAFKIPVIATKIESHRHLIEDGKTGFLVPCGFPERIEAALKRLEACHPEKRSDRRISY</sequence>
<dbReference type="AlphaFoldDB" id="A0A3B1D5A4"/>
<dbReference type="GO" id="GO:0016757">
    <property type="term" value="F:glycosyltransferase activity"/>
    <property type="evidence" value="ECO:0007669"/>
    <property type="project" value="InterPro"/>
</dbReference>
<evidence type="ECO:0000259" key="1">
    <source>
        <dbReference type="Pfam" id="PF00534"/>
    </source>
</evidence>
<dbReference type="InterPro" id="IPR001296">
    <property type="entry name" value="Glyco_trans_1"/>
</dbReference>
<feature type="domain" description="Glycosyl transferase family 1" evidence="1">
    <location>
        <begin position="2"/>
        <end position="154"/>
    </location>
</feature>
<name>A0A3B1D5A4_9ZZZZ</name>
<dbReference type="SUPFAM" id="SSF53756">
    <property type="entry name" value="UDP-Glycosyltransferase/glycogen phosphorylase"/>
    <property type="match status" value="1"/>
</dbReference>
<dbReference type="Pfam" id="PF00534">
    <property type="entry name" value="Glycos_transf_1"/>
    <property type="match status" value="1"/>
</dbReference>
<evidence type="ECO:0000313" key="2">
    <source>
        <dbReference type="EMBL" id="VAX37369.1"/>
    </source>
</evidence>
<accession>A0A3B1D5A4</accession>
<dbReference type="PANTHER" id="PTHR12526">
    <property type="entry name" value="GLYCOSYLTRANSFERASE"/>
    <property type="match status" value="1"/>
</dbReference>